<evidence type="ECO:0000313" key="3">
    <source>
        <dbReference type="EMBL" id="QID23428.1"/>
    </source>
</evidence>
<sequence>MTNMISYQGLVRTFPKPSKGKRASSIKQAQWHTLDSEDLRFVHSQSDSDSEVYTAMSNSGLILDIQSLLEKAV</sequence>
<dbReference type="Gene3D" id="6.10.20.30">
    <property type="match status" value="1"/>
</dbReference>
<geneLocation type="plasmid" evidence="3">
    <name>p4M9F</name>
</geneLocation>
<evidence type="ECO:0000313" key="2">
    <source>
        <dbReference type="EMBL" id="QID22969.1"/>
    </source>
</evidence>
<dbReference type="Pfam" id="PF11426">
    <property type="entry name" value="Tn7_TnsC_Int"/>
    <property type="match status" value="1"/>
</dbReference>
<dbReference type="EMBL" id="MN256758">
    <property type="protein sequence ID" value="QID22969.1"/>
    <property type="molecule type" value="Genomic_DNA"/>
</dbReference>
<dbReference type="EMBL" id="MN256759">
    <property type="protein sequence ID" value="QID23428.1"/>
    <property type="molecule type" value="Genomic_DNA"/>
</dbReference>
<accession>A0A6G6ALQ0</accession>
<organism evidence="2">
    <name type="scientific">Escherichia coli</name>
    <dbReference type="NCBI Taxonomy" id="562"/>
    <lineage>
        <taxon>Bacteria</taxon>
        <taxon>Pseudomonadati</taxon>
        <taxon>Pseudomonadota</taxon>
        <taxon>Gammaproteobacteria</taxon>
        <taxon>Enterobacterales</taxon>
        <taxon>Enterobacteriaceae</taxon>
        <taxon>Escherichia</taxon>
    </lineage>
</organism>
<evidence type="ECO:0000313" key="1">
    <source>
        <dbReference type="EMBL" id="QID22471.1"/>
    </source>
</evidence>
<dbReference type="InterPro" id="IPR021542">
    <property type="entry name" value="Tn7_TnsC"/>
</dbReference>
<reference evidence="2" key="1">
    <citation type="submission" date="2019-08" db="EMBL/GenBank/DDBJ databases">
        <authorList>
            <person name="Yao H."/>
        </authorList>
    </citation>
    <scope>NUCLEOTIDE SEQUENCE</scope>
    <source>
        <strain evidence="1">4M18F</strain>
        <strain evidence="2">4M8F</strain>
        <strain evidence="3">4M9F</strain>
        <plasmid evidence="1">p4M18F</plasmid>
        <plasmid evidence="2">p4M8F</plasmid>
        <plasmid evidence="3">p4M9F</plasmid>
    </source>
</reference>
<geneLocation type="plasmid" evidence="1">
    <name>p4M18F</name>
</geneLocation>
<geneLocation type="plasmid" evidence="2">
    <name>p4M8F</name>
</geneLocation>
<dbReference type="AlphaFoldDB" id="A0A6G6ALQ0"/>
<name>A0A6G6ALQ0_ECOLX</name>
<dbReference type="EMBL" id="MN256757">
    <property type="protein sequence ID" value="QID22471.1"/>
    <property type="molecule type" value="Genomic_DNA"/>
</dbReference>
<protein>
    <submittedName>
        <fullName evidence="2">Uncharacterized protein</fullName>
    </submittedName>
</protein>
<keyword evidence="2" id="KW-0614">Plasmid</keyword>
<proteinExistence type="predicted"/>